<name>A0A6L3VB14_9BACI</name>
<dbReference type="GO" id="GO:0000049">
    <property type="term" value="F:tRNA binding"/>
    <property type="evidence" value="ECO:0007669"/>
    <property type="project" value="InterPro"/>
</dbReference>
<dbReference type="InterPro" id="IPR010978">
    <property type="entry name" value="tRNA-bd_arm"/>
</dbReference>
<dbReference type="PANTHER" id="PTHR11538:SF41">
    <property type="entry name" value="PHENYLALANINE--TRNA LIGASE, MITOCHONDRIAL"/>
    <property type="match status" value="1"/>
</dbReference>
<comment type="subcellular location">
    <subcellularLocation>
        <location evidence="1 13">Cytoplasm</location>
    </subcellularLocation>
</comment>
<dbReference type="GO" id="GO:0140096">
    <property type="term" value="F:catalytic activity, acting on a protein"/>
    <property type="evidence" value="ECO:0007669"/>
    <property type="project" value="UniProtKB-ARBA"/>
</dbReference>
<dbReference type="GO" id="GO:0005737">
    <property type="term" value="C:cytoplasm"/>
    <property type="evidence" value="ECO:0007669"/>
    <property type="project" value="UniProtKB-SubCell"/>
</dbReference>
<dbReference type="HAMAP" id="MF_00281">
    <property type="entry name" value="Phe_tRNA_synth_alpha1"/>
    <property type="match status" value="1"/>
</dbReference>
<evidence type="ECO:0000256" key="1">
    <source>
        <dbReference type="ARBA" id="ARBA00004496"/>
    </source>
</evidence>
<keyword evidence="11 13" id="KW-0030">Aminoacyl-tRNA synthetase</keyword>
<dbReference type="PANTHER" id="PTHR11538">
    <property type="entry name" value="PHENYLALANYL-TRNA SYNTHETASE"/>
    <property type="match status" value="1"/>
</dbReference>
<comment type="cofactor">
    <cofactor evidence="13">
        <name>Mg(2+)</name>
        <dbReference type="ChEBI" id="CHEBI:18420"/>
    </cofactor>
    <text evidence="13">Binds 2 magnesium ions per tetramer.</text>
</comment>
<accession>A0A6L3VB14</accession>
<evidence type="ECO:0000256" key="5">
    <source>
        <dbReference type="ARBA" id="ARBA00022598"/>
    </source>
</evidence>
<dbReference type="Pfam" id="PF01409">
    <property type="entry name" value="tRNA-synt_2d"/>
    <property type="match status" value="1"/>
</dbReference>
<evidence type="ECO:0000256" key="7">
    <source>
        <dbReference type="ARBA" id="ARBA00022741"/>
    </source>
</evidence>
<evidence type="ECO:0000256" key="6">
    <source>
        <dbReference type="ARBA" id="ARBA00022723"/>
    </source>
</evidence>
<dbReference type="InterPro" id="IPR022911">
    <property type="entry name" value="Phe_tRNA_ligase_alpha1_bac"/>
</dbReference>
<dbReference type="GO" id="GO:0005524">
    <property type="term" value="F:ATP binding"/>
    <property type="evidence" value="ECO:0007669"/>
    <property type="project" value="UniProtKB-UniRule"/>
</dbReference>
<evidence type="ECO:0000256" key="4">
    <source>
        <dbReference type="ARBA" id="ARBA00022490"/>
    </source>
</evidence>
<evidence type="ECO:0000256" key="10">
    <source>
        <dbReference type="ARBA" id="ARBA00022917"/>
    </source>
</evidence>
<comment type="caution">
    <text evidence="15">The sequence shown here is derived from an EMBL/GenBank/DDBJ whole genome shotgun (WGS) entry which is preliminary data.</text>
</comment>
<evidence type="ECO:0000256" key="2">
    <source>
        <dbReference type="ARBA" id="ARBA00010207"/>
    </source>
</evidence>
<evidence type="ECO:0000259" key="14">
    <source>
        <dbReference type="PROSITE" id="PS50862"/>
    </source>
</evidence>
<comment type="subunit">
    <text evidence="3 13">Tetramer of two alpha and two beta subunits.</text>
</comment>
<comment type="catalytic activity">
    <reaction evidence="12 13">
        <text>tRNA(Phe) + L-phenylalanine + ATP = L-phenylalanyl-tRNA(Phe) + AMP + diphosphate + H(+)</text>
        <dbReference type="Rhea" id="RHEA:19413"/>
        <dbReference type="Rhea" id="RHEA-COMP:9668"/>
        <dbReference type="Rhea" id="RHEA-COMP:9699"/>
        <dbReference type="ChEBI" id="CHEBI:15378"/>
        <dbReference type="ChEBI" id="CHEBI:30616"/>
        <dbReference type="ChEBI" id="CHEBI:33019"/>
        <dbReference type="ChEBI" id="CHEBI:58095"/>
        <dbReference type="ChEBI" id="CHEBI:78442"/>
        <dbReference type="ChEBI" id="CHEBI:78531"/>
        <dbReference type="ChEBI" id="CHEBI:456215"/>
        <dbReference type="EC" id="6.1.1.20"/>
    </reaction>
</comment>
<proteinExistence type="inferred from homology"/>
<dbReference type="GO" id="GO:0016740">
    <property type="term" value="F:transferase activity"/>
    <property type="evidence" value="ECO:0007669"/>
    <property type="project" value="UniProtKB-ARBA"/>
</dbReference>
<dbReference type="Gene3D" id="3.30.930.10">
    <property type="entry name" value="Bira Bifunctional Protein, Domain 2"/>
    <property type="match status" value="1"/>
</dbReference>
<evidence type="ECO:0000256" key="12">
    <source>
        <dbReference type="ARBA" id="ARBA00049255"/>
    </source>
</evidence>
<protein>
    <recommendedName>
        <fullName evidence="13">Phenylalanine--tRNA ligase alpha subunit</fullName>
        <ecNumber evidence="13">6.1.1.20</ecNumber>
    </recommendedName>
    <alternativeName>
        <fullName evidence="13">Phenylalanyl-tRNA synthetase alpha subunit</fullName>
        <shortName evidence="13">PheRS</shortName>
    </alternativeName>
</protein>
<dbReference type="SUPFAM" id="SSF46589">
    <property type="entry name" value="tRNA-binding arm"/>
    <property type="match status" value="1"/>
</dbReference>
<evidence type="ECO:0000256" key="13">
    <source>
        <dbReference type="HAMAP-Rule" id="MF_00281"/>
    </source>
</evidence>
<dbReference type="SUPFAM" id="SSF55681">
    <property type="entry name" value="Class II aaRS and biotin synthetases"/>
    <property type="match status" value="1"/>
</dbReference>
<dbReference type="FunFam" id="3.30.930.10:FF:000003">
    <property type="entry name" value="Phenylalanine--tRNA ligase alpha subunit"/>
    <property type="match status" value="1"/>
</dbReference>
<evidence type="ECO:0000313" key="15">
    <source>
        <dbReference type="EMBL" id="KAB2338780.1"/>
    </source>
</evidence>
<dbReference type="GO" id="GO:0006432">
    <property type="term" value="P:phenylalanyl-tRNA aminoacylation"/>
    <property type="evidence" value="ECO:0007669"/>
    <property type="project" value="UniProtKB-UniRule"/>
</dbReference>
<organism evidence="15 16">
    <name type="scientific">Cytobacillus depressus</name>
    <dbReference type="NCBI Taxonomy" id="1602942"/>
    <lineage>
        <taxon>Bacteria</taxon>
        <taxon>Bacillati</taxon>
        <taxon>Bacillota</taxon>
        <taxon>Bacilli</taxon>
        <taxon>Bacillales</taxon>
        <taxon>Bacillaceae</taxon>
        <taxon>Cytobacillus</taxon>
    </lineage>
</organism>
<evidence type="ECO:0000256" key="3">
    <source>
        <dbReference type="ARBA" id="ARBA00011209"/>
    </source>
</evidence>
<dbReference type="InterPro" id="IPR006195">
    <property type="entry name" value="aa-tRNA-synth_II"/>
</dbReference>
<dbReference type="Proteomes" id="UP000481030">
    <property type="component" value="Unassembled WGS sequence"/>
</dbReference>
<keyword evidence="9 13" id="KW-0460">Magnesium</keyword>
<dbReference type="GO" id="GO:0004826">
    <property type="term" value="F:phenylalanine-tRNA ligase activity"/>
    <property type="evidence" value="ECO:0007669"/>
    <property type="project" value="UniProtKB-UniRule"/>
</dbReference>
<keyword evidence="8 13" id="KW-0067">ATP-binding</keyword>
<dbReference type="GO" id="GO:0000287">
    <property type="term" value="F:magnesium ion binding"/>
    <property type="evidence" value="ECO:0007669"/>
    <property type="project" value="UniProtKB-UniRule"/>
</dbReference>
<dbReference type="InterPro" id="IPR004188">
    <property type="entry name" value="Phe-tRNA_ligase_II_N"/>
</dbReference>
<keyword evidence="16" id="KW-1185">Reference proteome</keyword>
<feature type="domain" description="Aminoacyl-transfer RNA synthetases class-II family profile" evidence="14">
    <location>
        <begin position="111"/>
        <end position="340"/>
    </location>
</feature>
<reference evidence="15 16" key="1">
    <citation type="journal article" date="2016" name="Antonie Van Leeuwenhoek">
        <title>Bacillus depressus sp. nov., isolated from soil of a sunflower field.</title>
        <authorList>
            <person name="Wei X."/>
            <person name="Xin D."/>
            <person name="Xin Y."/>
            <person name="Zhang H."/>
            <person name="Wang T."/>
            <person name="Zhang J."/>
        </authorList>
    </citation>
    <scope>NUCLEOTIDE SEQUENCE [LARGE SCALE GENOMIC DNA]</scope>
    <source>
        <strain evidence="15 16">BZ1</strain>
    </source>
</reference>
<keyword evidence="4 13" id="KW-0963">Cytoplasm</keyword>
<dbReference type="PROSITE" id="PS50862">
    <property type="entry name" value="AA_TRNA_LIGASE_II"/>
    <property type="match status" value="1"/>
</dbReference>
<dbReference type="OrthoDB" id="9800719at2"/>
<evidence type="ECO:0000256" key="8">
    <source>
        <dbReference type="ARBA" id="ARBA00022840"/>
    </source>
</evidence>
<evidence type="ECO:0000256" key="9">
    <source>
        <dbReference type="ARBA" id="ARBA00022842"/>
    </source>
</evidence>
<evidence type="ECO:0000313" key="16">
    <source>
        <dbReference type="Proteomes" id="UP000481030"/>
    </source>
</evidence>
<keyword evidence="10 13" id="KW-0648">Protein biosynthesis</keyword>
<dbReference type="AlphaFoldDB" id="A0A6L3VB14"/>
<dbReference type="InterPro" id="IPR002319">
    <property type="entry name" value="Phenylalanyl-tRNA_Synthase"/>
</dbReference>
<evidence type="ECO:0000256" key="11">
    <source>
        <dbReference type="ARBA" id="ARBA00023146"/>
    </source>
</evidence>
<dbReference type="Pfam" id="PF02912">
    <property type="entry name" value="Phe_tRNA-synt_N"/>
    <property type="match status" value="1"/>
</dbReference>
<keyword evidence="6 13" id="KW-0479">Metal-binding</keyword>
<dbReference type="InterPro" id="IPR045864">
    <property type="entry name" value="aa-tRNA-synth_II/BPL/LPL"/>
</dbReference>
<keyword evidence="5 13" id="KW-0436">Ligase</keyword>
<dbReference type="EC" id="6.1.1.20" evidence="13"/>
<feature type="binding site" evidence="13">
    <location>
        <position position="256"/>
    </location>
    <ligand>
        <name>Mg(2+)</name>
        <dbReference type="ChEBI" id="CHEBI:18420"/>
        <note>shared with beta subunit</note>
    </ligand>
</feature>
<gene>
    <name evidence="13 15" type="primary">pheS</name>
    <name evidence="15" type="ORF">F7731_04325</name>
</gene>
<dbReference type="NCBIfam" id="TIGR00468">
    <property type="entry name" value="pheS"/>
    <property type="match status" value="1"/>
</dbReference>
<keyword evidence="7 13" id="KW-0547">Nucleotide-binding</keyword>
<dbReference type="CDD" id="cd00496">
    <property type="entry name" value="PheRS_alpha_core"/>
    <property type="match status" value="1"/>
</dbReference>
<dbReference type="EMBL" id="WBOS01000001">
    <property type="protein sequence ID" value="KAB2338780.1"/>
    <property type="molecule type" value="Genomic_DNA"/>
</dbReference>
<dbReference type="InterPro" id="IPR004529">
    <property type="entry name" value="Phe-tRNA-synth_IIc_asu"/>
</dbReference>
<dbReference type="RefSeq" id="WP_151533521.1">
    <property type="nucleotide sequence ID" value="NZ_WBOS01000001.1"/>
</dbReference>
<comment type="similarity">
    <text evidence="2 13">Belongs to the class-II aminoacyl-tRNA synthetase family. Phe-tRNA synthetase alpha subunit type 1 subfamily.</text>
</comment>
<sequence length="345" mass="38973">MQERLKELQTEALEKISQATDLKELNDIRVSYLGKKGPITEVLKGMGKLSAEERPMMGALANEVRDAIASGIEEKQTKLEEAAVQAKLATEKIDVTLPGRPVRTGNHHPLTRIVEEIEDLFIGMGYTVAEGPEVEKDYYNFEALNLPKDHPARDMQDSFYITEEMLLRTQTSPVQARTMEKHNGKGPVKIICPGKVFRRDNDDATHSHQFMQIEGLVVDENIRMSDLKGTLEVFAKKLFGEDREIRLRPSFFPFTEPSVEVDVSCFKCGGKGCNICKKTGWIEILGAGMVHPNVLEMSGFDSKKYTGFAFGMGVERIAMLKYGIDDIRHFYTNDVRFLKQFSIQE</sequence>